<dbReference type="SUPFAM" id="SSF103088">
    <property type="entry name" value="OmpA-like"/>
    <property type="match status" value="1"/>
</dbReference>
<evidence type="ECO:0000256" key="3">
    <source>
        <dbReference type="ARBA" id="ARBA00023237"/>
    </source>
</evidence>
<feature type="chain" id="PRO_5047294626" evidence="5">
    <location>
        <begin position="25"/>
        <end position="654"/>
    </location>
</feature>
<dbReference type="PANTHER" id="PTHR30329">
    <property type="entry name" value="STATOR ELEMENT OF FLAGELLAR MOTOR COMPLEX"/>
    <property type="match status" value="1"/>
</dbReference>
<dbReference type="Pfam" id="PF00691">
    <property type="entry name" value="OmpA"/>
    <property type="match status" value="1"/>
</dbReference>
<dbReference type="InterPro" id="IPR036737">
    <property type="entry name" value="OmpA-like_sf"/>
</dbReference>
<dbReference type="SUPFAM" id="SSF82171">
    <property type="entry name" value="DPP6 N-terminal domain-like"/>
    <property type="match status" value="1"/>
</dbReference>
<dbReference type="Proteomes" id="UP001144347">
    <property type="component" value="Unassembled WGS sequence"/>
</dbReference>
<dbReference type="EMBL" id="JAPWGM010000004">
    <property type="protein sequence ID" value="MCZ4245117.1"/>
    <property type="molecule type" value="Genomic_DNA"/>
</dbReference>
<dbReference type="SUPFAM" id="SSF48452">
    <property type="entry name" value="TPR-like"/>
    <property type="match status" value="1"/>
</dbReference>
<keyword evidence="3" id="KW-0998">Cell outer membrane</keyword>
<dbReference type="PROSITE" id="PS51123">
    <property type="entry name" value="OMPA_2"/>
    <property type="match status" value="1"/>
</dbReference>
<dbReference type="InterPro" id="IPR006664">
    <property type="entry name" value="OMP_bac"/>
</dbReference>
<dbReference type="InterPro" id="IPR011659">
    <property type="entry name" value="WD40"/>
</dbReference>
<keyword evidence="2 4" id="KW-0472">Membrane</keyword>
<dbReference type="PRINTS" id="PR01021">
    <property type="entry name" value="OMPADOMAIN"/>
</dbReference>
<dbReference type="Gene3D" id="2.60.40.1120">
    <property type="entry name" value="Carboxypeptidase-like, regulatory domain"/>
    <property type="match status" value="1"/>
</dbReference>
<evidence type="ECO:0000256" key="1">
    <source>
        <dbReference type="ARBA" id="ARBA00004442"/>
    </source>
</evidence>
<dbReference type="RefSeq" id="WP_269428169.1">
    <property type="nucleotide sequence ID" value="NZ_JAPWGM010000004.1"/>
</dbReference>
<dbReference type="InterPro" id="IPR011990">
    <property type="entry name" value="TPR-like_helical_dom_sf"/>
</dbReference>
<name>A0ABT4LBM6_9SPHI</name>
<evidence type="ECO:0000313" key="7">
    <source>
        <dbReference type="EMBL" id="MCZ4245117.1"/>
    </source>
</evidence>
<dbReference type="Pfam" id="PF07676">
    <property type="entry name" value="PD40"/>
    <property type="match status" value="1"/>
</dbReference>
<feature type="signal peptide" evidence="5">
    <location>
        <begin position="1"/>
        <end position="24"/>
    </location>
</feature>
<dbReference type="InterPro" id="IPR050330">
    <property type="entry name" value="Bact_OuterMem_StrucFunc"/>
</dbReference>
<reference evidence="7" key="1">
    <citation type="submission" date="2022-12" db="EMBL/GenBank/DDBJ databases">
        <title>Genome sequence of HCMS5-2.</title>
        <authorList>
            <person name="Woo H."/>
        </authorList>
    </citation>
    <scope>NUCLEOTIDE SEQUENCE</scope>
    <source>
        <strain evidence="7">HCMS5-2</strain>
    </source>
</reference>
<dbReference type="Gene3D" id="1.25.40.10">
    <property type="entry name" value="Tetratricopeptide repeat domain"/>
    <property type="match status" value="1"/>
</dbReference>
<gene>
    <name evidence="7" type="ORF">O0955_13980</name>
</gene>
<evidence type="ECO:0000256" key="4">
    <source>
        <dbReference type="PROSITE-ProRule" id="PRU00473"/>
    </source>
</evidence>
<evidence type="ECO:0000256" key="2">
    <source>
        <dbReference type="ARBA" id="ARBA00023136"/>
    </source>
</evidence>
<feature type="domain" description="OmpA-like" evidence="6">
    <location>
        <begin position="534"/>
        <end position="654"/>
    </location>
</feature>
<protein>
    <submittedName>
        <fullName evidence="7">OmpA family protein</fullName>
    </submittedName>
</protein>
<sequence>MKKSLSSLFICFALWLIMVQTAKAQYVLKEADAQYELYNYIKAIDLYEQAYQKKPSLHAAERLANCYELTRNYKETESWAAIAANMAGSKPENVLLYAKALQNNSKYSEARIQYEKYTGLDKNVTATQKSMWLLSCDSAMYWMKNPKSTLIQNQKLLNTPQSDWGAVQTGNAVVFASDRGFKTDSAHQSASRPFLKFDGSKKPDPKIYGWTGNHYLRLYTQTEPGNAIAEFPLNAETNYHVGPASFTGDGKQMYFTLTRIPEKPKYVNGKLATVNVEIYGSKKGDDGKWSVPVPFPYNRVNEYSVGDPYISKDGKTLYFASNLPGGQGGTDLYYCPQTDNGSWGIPVNLKEFNTASNERCPFVDGDMAFYFSSDGWIGMGGLDIFKSTAVGGKMGKAVNMGYPVNSPQDDFAYNLSSPLQGYLSSNRMEGSGDDDIYSFKAQEPIAFKLNGIAYNKKTGEPLSHAIISLAKIGGGILKAETEADGNYKFNLDKAADYELTGEKTDYRSDVAKVTTQNLLVSTTLKQDLFLEPIVINKPIKIENIYYDFDKSNIRPDAAKELDKLVKIMQDNPTIWIELGSHTDSRGKDQYNQWLSQSRANSAVQYIIDRGIGKNRITAKGYGESQLVNRCANGVKCSEADHQANRRTEFKIVKY</sequence>
<evidence type="ECO:0000256" key="5">
    <source>
        <dbReference type="SAM" id="SignalP"/>
    </source>
</evidence>
<organism evidence="7 8">
    <name type="scientific">Pedobacter punctiformis</name>
    <dbReference type="NCBI Taxonomy" id="3004097"/>
    <lineage>
        <taxon>Bacteria</taxon>
        <taxon>Pseudomonadati</taxon>
        <taxon>Bacteroidota</taxon>
        <taxon>Sphingobacteriia</taxon>
        <taxon>Sphingobacteriales</taxon>
        <taxon>Sphingobacteriaceae</taxon>
        <taxon>Pedobacter</taxon>
    </lineage>
</organism>
<dbReference type="InterPro" id="IPR008969">
    <property type="entry name" value="CarboxyPept-like_regulatory"/>
</dbReference>
<dbReference type="PANTHER" id="PTHR30329:SF21">
    <property type="entry name" value="LIPOPROTEIN YIAD-RELATED"/>
    <property type="match status" value="1"/>
</dbReference>
<dbReference type="CDD" id="cd07185">
    <property type="entry name" value="OmpA_C-like"/>
    <property type="match status" value="1"/>
</dbReference>
<dbReference type="InterPro" id="IPR006665">
    <property type="entry name" value="OmpA-like"/>
</dbReference>
<evidence type="ECO:0000259" key="6">
    <source>
        <dbReference type="PROSITE" id="PS51123"/>
    </source>
</evidence>
<comment type="subcellular location">
    <subcellularLocation>
        <location evidence="1">Cell outer membrane</location>
    </subcellularLocation>
</comment>
<evidence type="ECO:0000313" key="8">
    <source>
        <dbReference type="Proteomes" id="UP001144347"/>
    </source>
</evidence>
<dbReference type="Gene3D" id="3.30.1330.60">
    <property type="entry name" value="OmpA-like domain"/>
    <property type="match status" value="1"/>
</dbReference>
<dbReference type="SUPFAM" id="SSF49464">
    <property type="entry name" value="Carboxypeptidase regulatory domain-like"/>
    <property type="match status" value="1"/>
</dbReference>
<comment type="caution">
    <text evidence="7">The sequence shown here is derived from an EMBL/GenBank/DDBJ whole genome shotgun (WGS) entry which is preliminary data.</text>
</comment>
<proteinExistence type="predicted"/>
<accession>A0ABT4LBM6</accession>
<keyword evidence="5" id="KW-0732">Signal</keyword>
<keyword evidence="8" id="KW-1185">Reference proteome</keyword>